<dbReference type="AlphaFoldDB" id="A0AAN5CPW5"/>
<sequence>GWTNGIIVRRSEIKSGVLFFVNTLHGVVVMYPRVHERDRGLTLGSYLRVNTEPSRSRIDKCQNEEVQNFEWNERPVDHEVEIRWSKVNVKCNAKFVGTEKGWYIFNNAYLGRLAMRENGRLNDRNLKVDRLYRALCRISNNEDGLASIRDPIHWVIEDMDYADRHLHTGRWFEGVVTRCGDQFLILTSPRLPEDVFLYDWQRGRGENIKPQSMLGKWSRFKVAIPRSNDHGLRYRAMSDIEWIDALYETRVINGYTELLIECGWNGEMEDERALLSSDIGLIRDWNGIIDTRKEESMGEYRFWVITHYRQNHTARWKLSIYDNLPTKVNSHPRKKEDDRLEMRSENDSQGPSKKKDGRVINLMIRLMKDQSLCHSLRDNDRESAMRIQEIVERYIQK</sequence>
<protein>
    <submittedName>
        <fullName evidence="2">Uncharacterized protein</fullName>
    </submittedName>
</protein>
<organism evidence="2 3">
    <name type="scientific">Pristionchus mayeri</name>
    <dbReference type="NCBI Taxonomy" id="1317129"/>
    <lineage>
        <taxon>Eukaryota</taxon>
        <taxon>Metazoa</taxon>
        <taxon>Ecdysozoa</taxon>
        <taxon>Nematoda</taxon>
        <taxon>Chromadorea</taxon>
        <taxon>Rhabditida</taxon>
        <taxon>Rhabditina</taxon>
        <taxon>Diplogasteromorpha</taxon>
        <taxon>Diplogasteroidea</taxon>
        <taxon>Neodiplogasteridae</taxon>
        <taxon>Pristionchus</taxon>
    </lineage>
</organism>
<dbReference type="EMBL" id="BTRK01000004">
    <property type="protein sequence ID" value="GMR48392.1"/>
    <property type="molecule type" value="Genomic_DNA"/>
</dbReference>
<evidence type="ECO:0000313" key="2">
    <source>
        <dbReference type="EMBL" id="GMR48392.1"/>
    </source>
</evidence>
<comment type="caution">
    <text evidence="2">The sequence shown here is derived from an EMBL/GenBank/DDBJ whole genome shotgun (WGS) entry which is preliminary data.</text>
</comment>
<dbReference type="Proteomes" id="UP001328107">
    <property type="component" value="Unassembled WGS sequence"/>
</dbReference>
<feature type="non-terminal residue" evidence="2">
    <location>
        <position position="1"/>
    </location>
</feature>
<name>A0AAN5CPW5_9BILA</name>
<keyword evidence="3" id="KW-1185">Reference proteome</keyword>
<feature type="region of interest" description="Disordered" evidence="1">
    <location>
        <begin position="327"/>
        <end position="355"/>
    </location>
</feature>
<accession>A0AAN5CPW5</accession>
<feature type="compositionally biased region" description="Basic and acidic residues" evidence="1">
    <location>
        <begin position="334"/>
        <end position="346"/>
    </location>
</feature>
<gene>
    <name evidence="2" type="ORF">PMAYCL1PPCAC_18587</name>
</gene>
<evidence type="ECO:0000313" key="3">
    <source>
        <dbReference type="Proteomes" id="UP001328107"/>
    </source>
</evidence>
<evidence type="ECO:0000256" key="1">
    <source>
        <dbReference type="SAM" id="MobiDB-lite"/>
    </source>
</evidence>
<proteinExistence type="predicted"/>
<reference evidence="3" key="1">
    <citation type="submission" date="2022-10" db="EMBL/GenBank/DDBJ databases">
        <title>Genome assembly of Pristionchus species.</title>
        <authorList>
            <person name="Yoshida K."/>
            <person name="Sommer R.J."/>
        </authorList>
    </citation>
    <scope>NUCLEOTIDE SEQUENCE [LARGE SCALE GENOMIC DNA]</scope>
    <source>
        <strain evidence="3">RS5460</strain>
    </source>
</reference>